<dbReference type="GO" id="GO:0016740">
    <property type="term" value="F:transferase activity"/>
    <property type="evidence" value="ECO:0007669"/>
    <property type="project" value="UniProtKB-KW"/>
</dbReference>
<organism evidence="3">
    <name type="scientific">candidate division WOR-3 bacterium</name>
    <dbReference type="NCBI Taxonomy" id="2052148"/>
    <lineage>
        <taxon>Bacteria</taxon>
        <taxon>Bacteria division WOR-3</taxon>
    </lineage>
</organism>
<dbReference type="InterPro" id="IPR001173">
    <property type="entry name" value="Glyco_trans_2-like"/>
</dbReference>
<evidence type="ECO:0000313" key="3">
    <source>
        <dbReference type="EMBL" id="HEN28955.1"/>
    </source>
</evidence>
<keyword evidence="1" id="KW-0812">Transmembrane</keyword>
<dbReference type="AlphaFoldDB" id="A0A7C2P8N0"/>
<name>A0A7C2P8N0_UNCW3</name>
<reference evidence="3" key="1">
    <citation type="journal article" date="2020" name="mSystems">
        <title>Genome- and Community-Level Interaction Insights into Carbon Utilization and Element Cycling Functions of Hydrothermarchaeota in Hydrothermal Sediment.</title>
        <authorList>
            <person name="Zhou Z."/>
            <person name="Liu Y."/>
            <person name="Xu W."/>
            <person name="Pan J."/>
            <person name="Luo Z.H."/>
            <person name="Li M."/>
        </authorList>
    </citation>
    <scope>NUCLEOTIDE SEQUENCE [LARGE SCALE GENOMIC DNA]</scope>
    <source>
        <strain evidence="3">SpSt-34</strain>
    </source>
</reference>
<evidence type="ECO:0000259" key="2">
    <source>
        <dbReference type="Pfam" id="PF00535"/>
    </source>
</evidence>
<dbReference type="SUPFAM" id="SSF53448">
    <property type="entry name" value="Nucleotide-diphospho-sugar transferases"/>
    <property type="match status" value="1"/>
</dbReference>
<dbReference type="PANTHER" id="PTHR43685">
    <property type="entry name" value="GLYCOSYLTRANSFERASE"/>
    <property type="match status" value="1"/>
</dbReference>
<dbReference type="Gene3D" id="3.90.550.10">
    <property type="entry name" value="Spore Coat Polysaccharide Biosynthesis Protein SpsA, Chain A"/>
    <property type="match status" value="1"/>
</dbReference>
<sequence length="321" mass="36776">MRVSIIIPTKNNANILEKCLKSINNLDYPKEDLEVVIVDGHSKDGTVEIAKKYGCKVVYENIGTIGGARNIGVQNSTGYFIVFTDADCVVEKEWLKNLLKEFRDEKIASVGGPNITPEDDKEFGKFVGDVFEILSKAGARYAYNSDKVVEIYHNPTCNSAYRRDIFERFGGFNPKLVACDDEELDYRIRRAGYKIIFTPFARVYHYRRSSFKSFAKMAWNYGIGRGQVIRLHREMAKWYYCTPSSIIVFVLFLIAFSAFNPAFLFLTFLILLFGFFGIILLSFLLSLKKRKNPMIYCILISTWFWCYGIGLIRGLIKGVKS</sequence>
<protein>
    <submittedName>
        <fullName evidence="3">Glycosyltransferase</fullName>
    </submittedName>
</protein>
<dbReference type="InterPro" id="IPR029044">
    <property type="entry name" value="Nucleotide-diphossugar_trans"/>
</dbReference>
<dbReference type="Pfam" id="PF00535">
    <property type="entry name" value="Glycos_transf_2"/>
    <property type="match status" value="1"/>
</dbReference>
<comment type="caution">
    <text evidence="3">The sequence shown here is derived from an EMBL/GenBank/DDBJ whole genome shotgun (WGS) entry which is preliminary data.</text>
</comment>
<dbReference type="EMBL" id="DSOL01000285">
    <property type="protein sequence ID" value="HEN28955.1"/>
    <property type="molecule type" value="Genomic_DNA"/>
</dbReference>
<evidence type="ECO:0000256" key="1">
    <source>
        <dbReference type="SAM" id="Phobius"/>
    </source>
</evidence>
<feature type="transmembrane region" description="Helical" evidence="1">
    <location>
        <begin position="265"/>
        <end position="287"/>
    </location>
</feature>
<dbReference type="InterPro" id="IPR050834">
    <property type="entry name" value="Glycosyltransf_2"/>
</dbReference>
<feature type="transmembrane region" description="Helical" evidence="1">
    <location>
        <begin position="238"/>
        <end position="259"/>
    </location>
</feature>
<feature type="domain" description="Glycosyltransferase 2-like" evidence="2">
    <location>
        <begin position="4"/>
        <end position="168"/>
    </location>
</feature>
<dbReference type="PANTHER" id="PTHR43685:SF3">
    <property type="entry name" value="SLR2126 PROTEIN"/>
    <property type="match status" value="1"/>
</dbReference>
<feature type="transmembrane region" description="Helical" evidence="1">
    <location>
        <begin position="294"/>
        <end position="316"/>
    </location>
</feature>
<keyword evidence="1" id="KW-0472">Membrane</keyword>
<keyword evidence="1" id="KW-1133">Transmembrane helix</keyword>
<proteinExistence type="predicted"/>
<gene>
    <name evidence="3" type="ORF">ENQ77_10000</name>
</gene>
<keyword evidence="3" id="KW-0808">Transferase</keyword>
<accession>A0A7C2P8N0</accession>